<dbReference type="EMBL" id="BMPO01000001">
    <property type="protein sequence ID" value="GGJ83522.1"/>
    <property type="molecule type" value="Genomic_DNA"/>
</dbReference>
<dbReference type="InterPro" id="IPR001763">
    <property type="entry name" value="Rhodanese-like_dom"/>
</dbReference>
<dbReference type="Gene3D" id="3.40.250.10">
    <property type="entry name" value="Rhodanese-like domain"/>
    <property type="match status" value="1"/>
</dbReference>
<dbReference type="SUPFAM" id="SSF52821">
    <property type="entry name" value="Rhodanese/Cell cycle control phosphatase"/>
    <property type="match status" value="1"/>
</dbReference>
<proteinExistence type="predicted"/>
<keyword evidence="1" id="KW-1133">Transmembrane helix</keyword>
<evidence type="ECO:0000259" key="2">
    <source>
        <dbReference type="PROSITE" id="PS50206"/>
    </source>
</evidence>
<dbReference type="Pfam" id="PF00581">
    <property type="entry name" value="Rhodanese"/>
    <property type="match status" value="1"/>
</dbReference>
<evidence type="ECO:0000313" key="4">
    <source>
        <dbReference type="Proteomes" id="UP000635983"/>
    </source>
</evidence>
<dbReference type="PANTHER" id="PTHR43031">
    <property type="entry name" value="FAD-DEPENDENT OXIDOREDUCTASE"/>
    <property type="match status" value="1"/>
</dbReference>
<keyword evidence="1" id="KW-0472">Membrane</keyword>
<evidence type="ECO:0000256" key="1">
    <source>
        <dbReference type="SAM" id="Phobius"/>
    </source>
</evidence>
<dbReference type="Proteomes" id="UP000635983">
    <property type="component" value="Unassembled WGS sequence"/>
</dbReference>
<gene>
    <name evidence="3" type="ORF">GCM10009304_06850</name>
</gene>
<dbReference type="AlphaFoldDB" id="A0A917UTB2"/>
<feature type="transmembrane region" description="Helical" evidence="1">
    <location>
        <begin position="12"/>
        <end position="28"/>
    </location>
</feature>
<protein>
    <submittedName>
        <fullName evidence="3">Rhodanese-like domain-containing protein</fullName>
    </submittedName>
</protein>
<keyword evidence="4" id="KW-1185">Reference proteome</keyword>
<evidence type="ECO:0000313" key="3">
    <source>
        <dbReference type="EMBL" id="GGJ83522.1"/>
    </source>
</evidence>
<dbReference type="RefSeq" id="WP_188981719.1">
    <property type="nucleotide sequence ID" value="NZ_BMPO01000001.1"/>
</dbReference>
<dbReference type="CDD" id="cd00158">
    <property type="entry name" value="RHOD"/>
    <property type="match status" value="1"/>
</dbReference>
<dbReference type="PANTHER" id="PTHR43031:SF18">
    <property type="entry name" value="RHODANESE-RELATED SULFURTRANSFERASES"/>
    <property type="match status" value="1"/>
</dbReference>
<dbReference type="SMART" id="SM00450">
    <property type="entry name" value="RHOD"/>
    <property type="match status" value="1"/>
</dbReference>
<comment type="caution">
    <text evidence="3">The sequence shown here is derived from an EMBL/GenBank/DDBJ whole genome shotgun (WGS) entry which is preliminary data.</text>
</comment>
<organism evidence="3 4">
    <name type="scientific">Pseudomonas matsuisoli</name>
    <dbReference type="NCBI Taxonomy" id="1515666"/>
    <lineage>
        <taxon>Bacteria</taxon>
        <taxon>Pseudomonadati</taxon>
        <taxon>Pseudomonadota</taxon>
        <taxon>Gammaproteobacteria</taxon>
        <taxon>Pseudomonadales</taxon>
        <taxon>Pseudomonadaceae</taxon>
        <taxon>Pseudomonas</taxon>
    </lineage>
</organism>
<dbReference type="InterPro" id="IPR036873">
    <property type="entry name" value="Rhodanese-like_dom_sf"/>
</dbReference>
<dbReference type="PROSITE" id="PS50206">
    <property type="entry name" value="RHODANESE_3"/>
    <property type="match status" value="1"/>
</dbReference>
<reference evidence="3" key="2">
    <citation type="submission" date="2020-09" db="EMBL/GenBank/DDBJ databases">
        <authorList>
            <person name="Sun Q."/>
            <person name="Ohkuma M."/>
        </authorList>
    </citation>
    <scope>NUCLEOTIDE SEQUENCE</scope>
    <source>
        <strain evidence="3">JCM 30078</strain>
    </source>
</reference>
<reference evidence="3" key="1">
    <citation type="journal article" date="2014" name="Int. J. Syst. Evol. Microbiol.">
        <title>Complete genome sequence of Corynebacterium casei LMG S-19264T (=DSM 44701T), isolated from a smear-ripened cheese.</title>
        <authorList>
            <consortium name="US DOE Joint Genome Institute (JGI-PGF)"/>
            <person name="Walter F."/>
            <person name="Albersmeier A."/>
            <person name="Kalinowski J."/>
            <person name="Ruckert C."/>
        </authorList>
    </citation>
    <scope>NUCLEOTIDE SEQUENCE</scope>
    <source>
        <strain evidence="3">JCM 30078</strain>
    </source>
</reference>
<feature type="domain" description="Rhodanese" evidence="2">
    <location>
        <begin position="48"/>
        <end position="137"/>
    </location>
</feature>
<dbReference type="InterPro" id="IPR050229">
    <property type="entry name" value="GlpE_sulfurtransferase"/>
</dbReference>
<sequence length="137" mass="14809">MVAKFLEFATNHYLLVGLFFVLLIALLFNEMRRAGRALTSGQLTSLVNADQGVVVDIRPAKEFATGRVAGAVNIPQDKLVNRISELDKYKGKTIIVVDASGQHSGSACQELKKAGHTVARLSGGMSTWRADNLPVVK</sequence>
<accession>A0A917UTB2</accession>
<name>A0A917UTB2_9PSED</name>
<keyword evidence="1" id="KW-0812">Transmembrane</keyword>